<dbReference type="EMBL" id="CP012029">
    <property type="protein sequence ID" value="ALO26526.1"/>
    <property type="molecule type" value="Genomic_DNA"/>
</dbReference>
<gene>
    <name evidence="1" type="ORF">LBBP_02276</name>
</gene>
<accession>A0A0S2IS87</accession>
<dbReference type="PATRIC" id="fig|280505.15.peg.2228"/>
<dbReference type="Proteomes" id="UP000058857">
    <property type="component" value="Chromosome 1"/>
</dbReference>
<name>A0A0S2IS87_LEPBO</name>
<evidence type="ECO:0000313" key="1">
    <source>
        <dbReference type="EMBL" id="ALO26526.1"/>
    </source>
</evidence>
<evidence type="ECO:0000313" key="2">
    <source>
        <dbReference type="Proteomes" id="UP000058857"/>
    </source>
</evidence>
<proteinExistence type="predicted"/>
<reference evidence="1 2" key="1">
    <citation type="journal article" date="2015" name="PLoS Negl. Trop. Dis.">
        <title>Distribution of Plasmids in Distinct Leptospira Pathogenic Species.</title>
        <authorList>
            <person name="Wang Y."/>
            <person name="Zhuang X."/>
            <person name="Zhong Y."/>
            <person name="Zhang C."/>
            <person name="Zhang Y."/>
            <person name="Zeng L."/>
            <person name="Zhu Y."/>
            <person name="He P."/>
            <person name="Dong K."/>
            <person name="Pal U."/>
            <person name="Guo X."/>
            <person name="Qin J."/>
        </authorList>
    </citation>
    <scope>NUCLEOTIDE SEQUENCE [LARGE SCALE GENOMIC DNA]</scope>
    <source>
        <strain evidence="1 2">56604</strain>
    </source>
</reference>
<dbReference type="AlphaFoldDB" id="A0A0S2IS87"/>
<protein>
    <submittedName>
        <fullName evidence="1">Uncharacterized protein</fullName>
    </submittedName>
</protein>
<organism evidence="1">
    <name type="scientific">Leptospira borgpetersenii serovar Ballum</name>
    <dbReference type="NCBI Taxonomy" id="280505"/>
    <lineage>
        <taxon>Bacteria</taxon>
        <taxon>Pseudomonadati</taxon>
        <taxon>Spirochaetota</taxon>
        <taxon>Spirochaetia</taxon>
        <taxon>Leptospirales</taxon>
        <taxon>Leptospiraceae</taxon>
        <taxon>Leptospira</taxon>
    </lineage>
</organism>
<sequence length="44" mass="5093">MARSFLVPFSYVQVAVIKANADEIILGILSEMRFFLEYLKNILE</sequence>